<reference evidence="2 3" key="1">
    <citation type="submission" date="2016-06" db="EMBL/GenBank/DDBJ databases">
        <authorList>
            <person name="Kjaerup R.B."/>
            <person name="Dalgaard T.S."/>
            <person name="Juul-Madsen H.R."/>
        </authorList>
    </citation>
    <scope>NUCLEOTIDE SEQUENCE [LARGE SCALE GENOMIC DNA]</scope>
    <source>
        <strain evidence="2 3">CECT 5080</strain>
    </source>
</reference>
<feature type="chain" id="PRO_5008378746" description="DUF4402 domain-containing protein" evidence="1">
    <location>
        <begin position="25"/>
        <end position="157"/>
    </location>
</feature>
<evidence type="ECO:0000313" key="2">
    <source>
        <dbReference type="EMBL" id="SBS26576.1"/>
    </source>
</evidence>
<dbReference type="Pfam" id="PF14352">
    <property type="entry name" value="DUF4402"/>
    <property type="match status" value="1"/>
</dbReference>
<evidence type="ECO:0000313" key="3">
    <source>
        <dbReference type="Proteomes" id="UP000092627"/>
    </source>
</evidence>
<proteinExistence type="predicted"/>
<dbReference type="Proteomes" id="UP000092627">
    <property type="component" value="Unassembled WGS sequence"/>
</dbReference>
<organism evidence="2 3">
    <name type="scientific">Marinomonas aquimarina</name>
    <dbReference type="NCBI Taxonomy" id="295068"/>
    <lineage>
        <taxon>Bacteria</taxon>
        <taxon>Pseudomonadati</taxon>
        <taxon>Pseudomonadota</taxon>
        <taxon>Gammaproteobacteria</taxon>
        <taxon>Oceanospirillales</taxon>
        <taxon>Oceanospirillaceae</taxon>
        <taxon>Marinomonas</taxon>
    </lineage>
</organism>
<sequence>MTRAKLRKLTLLLPLMLHLSTCFADIEEVTPLSFGSIVVLSNDSVESISINHNGIVSSTQAIMTVTPPTVGEFLLSNFPLNQRLFLSAQSIQSTTNSAVYSTEQFVMSNVDVPNVIFTDGNGNAQVNVGGTLSTSGSGNKSFVDTAYHIRFQLSVDY</sequence>
<name>A0A1A8T369_9GAMM</name>
<dbReference type="OrthoDB" id="6104709at2"/>
<keyword evidence="1" id="KW-0732">Signal</keyword>
<dbReference type="InterPro" id="IPR025514">
    <property type="entry name" value="DUF4402"/>
</dbReference>
<dbReference type="EMBL" id="FLOC01000002">
    <property type="protein sequence ID" value="SBS26576.1"/>
    <property type="molecule type" value="Genomic_DNA"/>
</dbReference>
<keyword evidence="3" id="KW-1185">Reference proteome</keyword>
<accession>A0A1A8T369</accession>
<dbReference type="RefSeq" id="WP_082860986.1">
    <property type="nucleotide sequence ID" value="NZ_FLOC01000002.1"/>
</dbReference>
<evidence type="ECO:0000256" key="1">
    <source>
        <dbReference type="SAM" id="SignalP"/>
    </source>
</evidence>
<feature type="signal peptide" evidence="1">
    <location>
        <begin position="1"/>
        <end position="24"/>
    </location>
</feature>
<dbReference type="AlphaFoldDB" id="A0A1A8T369"/>
<evidence type="ECO:0008006" key="4">
    <source>
        <dbReference type="Google" id="ProtNLM"/>
    </source>
</evidence>
<dbReference type="STRING" id="295068.MAQ5080_00557"/>
<gene>
    <name evidence="2" type="ORF">MAQ5080_00557</name>
</gene>
<protein>
    <recommendedName>
        <fullName evidence="4">DUF4402 domain-containing protein</fullName>
    </recommendedName>
</protein>